<accession>A0A1H5VSA2</accession>
<evidence type="ECO:0000313" key="2">
    <source>
        <dbReference type="Proteomes" id="UP000236726"/>
    </source>
</evidence>
<keyword evidence="2" id="KW-1185">Reference proteome</keyword>
<gene>
    <name evidence="1" type="ORF">SAMN05216537_11243</name>
</gene>
<evidence type="ECO:0000313" key="1">
    <source>
        <dbReference type="EMBL" id="SEF89721.1"/>
    </source>
</evidence>
<dbReference type="Proteomes" id="UP000236726">
    <property type="component" value="Unassembled WGS sequence"/>
</dbReference>
<proteinExistence type="predicted"/>
<sequence>MYQEMFASGLYDSAQGYDILRTLAEAEFEEECAEEEARKEYEEESN</sequence>
<protein>
    <submittedName>
        <fullName evidence="1">Uncharacterized protein</fullName>
    </submittedName>
</protein>
<dbReference type="RefSeq" id="WP_181022537.1">
    <property type="nucleotide sequence ID" value="NZ_FNUL01000012.1"/>
</dbReference>
<reference evidence="1 2" key="1">
    <citation type="submission" date="2016-10" db="EMBL/GenBank/DDBJ databases">
        <authorList>
            <person name="de Groot N.N."/>
        </authorList>
    </citation>
    <scope>NUCLEOTIDE SEQUENCE [LARGE SCALE GENOMIC DNA]</scope>
    <source>
        <strain evidence="1 2">D15d</strain>
    </source>
</reference>
<organism evidence="1 2">
    <name type="scientific">Lachnospira multipara</name>
    <dbReference type="NCBI Taxonomy" id="28051"/>
    <lineage>
        <taxon>Bacteria</taxon>
        <taxon>Bacillati</taxon>
        <taxon>Bacillota</taxon>
        <taxon>Clostridia</taxon>
        <taxon>Lachnospirales</taxon>
        <taxon>Lachnospiraceae</taxon>
        <taxon>Lachnospira</taxon>
    </lineage>
</organism>
<name>A0A1H5VSA2_9FIRM</name>
<dbReference type="AlphaFoldDB" id="A0A1H5VSA2"/>
<dbReference type="EMBL" id="FNUL01000012">
    <property type="protein sequence ID" value="SEF89721.1"/>
    <property type="molecule type" value="Genomic_DNA"/>
</dbReference>